<dbReference type="EMBL" id="GBXM01021853">
    <property type="protein sequence ID" value="JAH86724.1"/>
    <property type="molecule type" value="Transcribed_RNA"/>
</dbReference>
<reference evidence="1" key="2">
    <citation type="journal article" date="2015" name="Fish Shellfish Immunol.">
        <title>Early steps in the European eel (Anguilla anguilla)-Vibrio vulnificus interaction in the gills: Role of the RtxA13 toxin.</title>
        <authorList>
            <person name="Callol A."/>
            <person name="Pajuelo D."/>
            <person name="Ebbesson L."/>
            <person name="Teles M."/>
            <person name="MacKenzie S."/>
            <person name="Amaro C."/>
        </authorList>
    </citation>
    <scope>NUCLEOTIDE SEQUENCE</scope>
</reference>
<protein>
    <submittedName>
        <fullName evidence="1">Uncharacterized protein</fullName>
    </submittedName>
</protein>
<name>A0A0E9W8N6_ANGAN</name>
<dbReference type="AlphaFoldDB" id="A0A0E9W8N6"/>
<sequence>MTFLCKEKCWKTFFLRFWWKCDNV</sequence>
<evidence type="ECO:0000313" key="1">
    <source>
        <dbReference type="EMBL" id="JAH86724.1"/>
    </source>
</evidence>
<proteinExistence type="predicted"/>
<reference evidence="1" key="1">
    <citation type="submission" date="2014-11" db="EMBL/GenBank/DDBJ databases">
        <authorList>
            <person name="Amaro Gonzalez C."/>
        </authorList>
    </citation>
    <scope>NUCLEOTIDE SEQUENCE</scope>
</reference>
<organism evidence="1">
    <name type="scientific">Anguilla anguilla</name>
    <name type="common">European freshwater eel</name>
    <name type="synonym">Muraena anguilla</name>
    <dbReference type="NCBI Taxonomy" id="7936"/>
    <lineage>
        <taxon>Eukaryota</taxon>
        <taxon>Metazoa</taxon>
        <taxon>Chordata</taxon>
        <taxon>Craniata</taxon>
        <taxon>Vertebrata</taxon>
        <taxon>Euteleostomi</taxon>
        <taxon>Actinopterygii</taxon>
        <taxon>Neopterygii</taxon>
        <taxon>Teleostei</taxon>
        <taxon>Anguilliformes</taxon>
        <taxon>Anguillidae</taxon>
        <taxon>Anguilla</taxon>
    </lineage>
</organism>
<accession>A0A0E9W8N6</accession>